<feature type="compositionally biased region" description="Polar residues" evidence="2">
    <location>
        <begin position="105"/>
        <end position="116"/>
    </location>
</feature>
<evidence type="ECO:0000256" key="1">
    <source>
        <dbReference type="ARBA" id="ARBA00009670"/>
    </source>
</evidence>
<keyword evidence="6" id="KW-1185">Reference proteome</keyword>
<evidence type="ECO:0000256" key="3">
    <source>
        <dbReference type="SAM" id="Phobius"/>
    </source>
</evidence>
<dbReference type="PANTHER" id="PTHR43173">
    <property type="entry name" value="ABC1 FAMILY PROTEIN"/>
    <property type="match status" value="1"/>
</dbReference>
<comment type="caution">
    <text evidence="5">The sequence shown here is derived from an EMBL/GenBank/DDBJ whole genome shotgun (WGS) entry which is preliminary data.</text>
</comment>
<feature type="compositionally biased region" description="Low complexity" evidence="2">
    <location>
        <begin position="117"/>
        <end position="132"/>
    </location>
</feature>
<dbReference type="InterPro" id="IPR011009">
    <property type="entry name" value="Kinase-like_dom_sf"/>
</dbReference>
<evidence type="ECO:0000256" key="2">
    <source>
        <dbReference type="SAM" id="MobiDB-lite"/>
    </source>
</evidence>
<reference evidence="5 6" key="1">
    <citation type="journal article" date="2019" name="Sci. Rep.">
        <title>Nanopore sequencing improves the draft genome of the human pathogenic amoeba Naegleria fowleri.</title>
        <authorList>
            <person name="Liechti N."/>
            <person name="Schurch N."/>
            <person name="Bruggmann R."/>
            <person name="Wittwer M."/>
        </authorList>
    </citation>
    <scope>NUCLEOTIDE SEQUENCE [LARGE SCALE GENOMIC DNA]</scope>
    <source>
        <strain evidence="5 6">ATCC 30894</strain>
    </source>
</reference>
<gene>
    <name evidence="5" type="ORF">FDP41_013769</name>
</gene>
<evidence type="ECO:0000313" key="5">
    <source>
        <dbReference type="EMBL" id="KAF0980120.1"/>
    </source>
</evidence>
<accession>A0A6A5C2P0</accession>
<organism evidence="5 6">
    <name type="scientific">Naegleria fowleri</name>
    <name type="common">Brain eating amoeba</name>
    <dbReference type="NCBI Taxonomy" id="5763"/>
    <lineage>
        <taxon>Eukaryota</taxon>
        <taxon>Discoba</taxon>
        <taxon>Heterolobosea</taxon>
        <taxon>Tetramitia</taxon>
        <taxon>Eutetramitia</taxon>
        <taxon>Vahlkampfiidae</taxon>
        <taxon>Naegleria</taxon>
    </lineage>
</organism>
<dbReference type="PANTHER" id="PTHR43173:SF19">
    <property type="entry name" value="AARF DOMAIN-CONTAINING PROTEIN KINASE 1"/>
    <property type="match status" value="1"/>
</dbReference>
<proteinExistence type="inferred from homology"/>
<dbReference type="OMA" id="KNCYLLG"/>
<protein>
    <recommendedName>
        <fullName evidence="4">ABC1 atypical kinase-like domain-containing protein</fullName>
    </recommendedName>
</protein>
<dbReference type="GeneID" id="68120984"/>
<sequence>MFKSRSLIPRLRSLQNQQQQTSLIRLGDSSIVLSSSLTSCVNNVREFSSLPCASSDLNVSTKSMRRMIESTTSSSENYIRNYHSSSQSNFNPTSSSSTTNDKENNPNSSSTSQQHVNSANNNNDSSSFSSSSGEEKKSKISPTVRRVGIAWVIFSTLSLMLLGFSVKDILFLDEELMETENESLGVPHNQPFYQYHFKMPHQLESIIKIIRSFVALGIVVADYKLHFNKLDNVEGVTEEEILEHKSAVHRRSAQRLVQLCLANGGVFIKAGQHIASLNQVLPVEFTEGFKPCQDRAPTRPWSVIEAFIREELTGVKRVEKGASDPLYDVYFSRIESKPIAAGSLAQVHVAYLKGSDNKVALKVQYPDLRETLSSDTKLLKRLIAMAEFAFKDIKLQWICNEFELNLPFELNFFNEAKNCYLLGQKLATVPKLRDHVRTPHVYWTHCTDKVLTIEFVDGFKVTDIHSMREKGIDIDVSYISYLLSHAFSEQIFSKAFIHADPHPGNIICCRKRGLWSDNIELVLIDHGLYHQLDNDFRILYCRLWKAIVDYNKEELIEVSKQLGLTDSKNKQDGPLMSELLKVILTARAHDPNEDLYTVHTQGSQQKQQSKNKLLAYSQRHFMDIAKVLGDLDRKVLLLLKCNDLLRSIQMDLGVPVNYFIIFAQYAIKAIHEDRLTRVFEQHRKQGLLMSYFNYCLTYLKCKKEYLIFDAKLKLYLLATSLMGFYQNFKREWAELKFIVETSRNARTSTTHTFYKLDPSHDLSILQNPFAHALIVSQYEAHHH</sequence>
<keyword evidence="3" id="KW-0472">Membrane</keyword>
<feature type="region of interest" description="Disordered" evidence="2">
    <location>
        <begin position="82"/>
        <end position="139"/>
    </location>
</feature>
<feature type="domain" description="ABC1 atypical kinase-like" evidence="4">
    <location>
        <begin position="320"/>
        <end position="558"/>
    </location>
</feature>
<name>A0A6A5C2P0_NAEFO</name>
<comment type="similarity">
    <text evidence="1">Belongs to the protein kinase superfamily. ADCK protein kinase family.</text>
</comment>
<evidence type="ECO:0000259" key="4">
    <source>
        <dbReference type="Pfam" id="PF03109"/>
    </source>
</evidence>
<evidence type="ECO:0000313" key="6">
    <source>
        <dbReference type="Proteomes" id="UP000444721"/>
    </source>
</evidence>
<keyword evidence="3" id="KW-0812">Transmembrane</keyword>
<feature type="transmembrane region" description="Helical" evidence="3">
    <location>
        <begin position="147"/>
        <end position="166"/>
    </location>
</feature>
<keyword evidence="3" id="KW-1133">Transmembrane helix</keyword>
<dbReference type="Proteomes" id="UP000444721">
    <property type="component" value="Unassembled WGS sequence"/>
</dbReference>
<dbReference type="OrthoDB" id="427480at2759"/>
<dbReference type="AlphaFoldDB" id="A0A6A5C2P0"/>
<dbReference type="EMBL" id="VFQX01000020">
    <property type="protein sequence ID" value="KAF0980120.1"/>
    <property type="molecule type" value="Genomic_DNA"/>
</dbReference>
<dbReference type="RefSeq" id="XP_044564833.1">
    <property type="nucleotide sequence ID" value="XM_044704434.1"/>
</dbReference>
<dbReference type="SUPFAM" id="SSF56112">
    <property type="entry name" value="Protein kinase-like (PK-like)"/>
    <property type="match status" value="1"/>
</dbReference>
<dbReference type="VEuPathDB" id="AmoebaDB:NF0071030"/>
<dbReference type="InterPro" id="IPR051130">
    <property type="entry name" value="Mito_struct-func_regulator"/>
</dbReference>
<feature type="compositionally biased region" description="Low complexity" evidence="2">
    <location>
        <begin position="84"/>
        <end position="99"/>
    </location>
</feature>
<dbReference type="InterPro" id="IPR045307">
    <property type="entry name" value="ADCK1_dom"/>
</dbReference>
<dbReference type="InterPro" id="IPR004147">
    <property type="entry name" value="ABC1_dom"/>
</dbReference>
<dbReference type="Pfam" id="PF03109">
    <property type="entry name" value="ABC1"/>
    <property type="match status" value="1"/>
</dbReference>
<dbReference type="VEuPathDB" id="AmoebaDB:NfTy_029190"/>
<dbReference type="CDD" id="cd13969">
    <property type="entry name" value="ADCK1-like"/>
    <property type="match status" value="1"/>
</dbReference>
<dbReference type="VEuPathDB" id="AmoebaDB:FDP41_013769"/>